<reference evidence="2" key="1">
    <citation type="journal article" date="2014" name="Proc. Natl. Acad. Sci. U.S.A.">
        <title>Extensive sampling of basidiomycete genomes demonstrates inadequacy of the white-rot/brown-rot paradigm for wood decay fungi.</title>
        <authorList>
            <person name="Riley R."/>
            <person name="Salamov A.A."/>
            <person name="Brown D.W."/>
            <person name="Nagy L.G."/>
            <person name="Floudas D."/>
            <person name="Held B.W."/>
            <person name="Levasseur A."/>
            <person name="Lombard V."/>
            <person name="Morin E."/>
            <person name="Otillar R."/>
            <person name="Lindquist E.A."/>
            <person name="Sun H."/>
            <person name="LaButti K.M."/>
            <person name="Schmutz J."/>
            <person name="Jabbour D."/>
            <person name="Luo H."/>
            <person name="Baker S.E."/>
            <person name="Pisabarro A.G."/>
            <person name="Walton J.D."/>
            <person name="Blanchette R.A."/>
            <person name="Henrissat B."/>
            <person name="Martin F."/>
            <person name="Cullen D."/>
            <person name="Hibbett D.S."/>
            <person name="Grigoriev I.V."/>
        </authorList>
    </citation>
    <scope>NUCLEOTIDE SEQUENCE [LARGE SCALE GENOMIC DNA]</scope>
    <source>
        <strain evidence="2">MUCL 33604</strain>
    </source>
</reference>
<dbReference type="Gene3D" id="3.40.50.300">
    <property type="entry name" value="P-loop containing nucleotide triphosphate hydrolases"/>
    <property type="match status" value="1"/>
</dbReference>
<protein>
    <submittedName>
        <fullName evidence="1">Uncharacterized protein</fullName>
    </submittedName>
</protein>
<dbReference type="SUPFAM" id="SSF52540">
    <property type="entry name" value="P-loop containing nucleoside triphosphate hydrolases"/>
    <property type="match status" value="1"/>
</dbReference>
<dbReference type="AlphaFoldDB" id="A0A067PEE8"/>
<dbReference type="Proteomes" id="UP000027265">
    <property type="component" value="Unassembled WGS sequence"/>
</dbReference>
<dbReference type="HOGENOM" id="CLU_023805_5_2_1"/>
<dbReference type="STRING" id="933084.A0A067PEE8"/>
<organism evidence="1 2">
    <name type="scientific">Jaapia argillacea MUCL 33604</name>
    <dbReference type="NCBI Taxonomy" id="933084"/>
    <lineage>
        <taxon>Eukaryota</taxon>
        <taxon>Fungi</taxon>
        <taxon>Dikarya</taxon>
        <taxon>Basidiomycota</taxon>
        <taxon>Agaricomycotina</taxon>
        <taxon>Agaricomycetes</taxon>
        <taxon>Agaricomycetidae</taxon>
        <taxon>Jaapiales</taxon>
        <taxon>Jaapiaceae</taxon>
        <taxon>Jaapia</taxon>
    </lineage>
</organism>
<proteinExistence type="predicted"/>
<dbReference type="InParanoid" id="A0A067PEE8"/>
<dbReference type="EMBL" id="KL197734">
    <property type="protein sequence ID" value="KDQ53288.1"/>
    <property type="molecule type" value="Genomic_DNA"/>
</dbReference>
<dbReference type="InterPro" id="IPR027417">
    <property type="entry name" value="P-loop_NTPase"/>
</dbReference>
<name>A0A067PEE8_9AGAM</name>
<keyword evidence="2" id="KW-1185">Reference proteome</keyword>
<sequence length="136" mass="15424">MSAIQDVARVVDVEDETTSEAGHREVIDIMALRASCPQFRILVIGKANAGKTTILHKVCNATPETKPIVYDHRGKKLRKSWFKKPTSQRGEHNIEYQITFPGSHFIFHDSRGFESGSVEEMEIVRNFLKERSDHGS</sequence>
<evidence type="ECO:0000313" key="1">
    <source>
        <dbReference type="EMBL" id="KDQ53288.1"/>
    </source>
</evidence>
<accession>A0A067PEE8</accession>
<dbReference type="OrthoDB" id="3172613at2759"/>
<evidence type="ECO:0000313" key="2">
    <source>
        <dbReference type="Proteomes" id="UP000027265"/>
    </source>
</evidence>
<gene>
    <name evidence="1" type="ORF">JAAARDRAFT_39357</name>
</gene>